<evidence type="ECO:0000256" key="3">
    <source>
        <dbReference type="PROSITE-ProRule" id="PRU00023"/>
    </source>
</evidence>
<sequence length="78" mass="8680">VNPNATDTGYGRIPLSLAVRHGHVAVIRMLLGGEDLNANPAETDDSRTPLMWAAKYGYEKITQMLLERQDLDPHTTDF</sequence>
<keyword evidence="2 3" id="KW-0040">ANK repeat</keyword>
<evidence type="ECO:0000313" key="4">
    <source>
        <dbReference type="EMBL" id="RPA90225.1"/>
    </source>
</evidence>
<evidence type="ECO:0000313" key="5">
    <source>
        <dbReference type="Proteomes" id="UP000276215"/>
    </source>
</evidence>
<dbReference type="PANTHER" id="PTHR24198">
    <property type="entry name" value="ANKYRIN REPEAT AND PROTEIN KINASE DOMAIN-CONTAINING PROTEIN"/>
    <property type="match status" value="1"/>
</dbReference>
<dbReference type="InterPro" id="IPR036770">
    <property type="entry name" value="Ankyrin_rpt-contain_sf"/>
</dbReference>
<reference evidence="4 5" key="1">
    <citation type="journal article" date="2018" name="Nat. Ecol. Evol.">
        <title>Pezizomycetes genomes reveal the molecular basis of ectomycorrhizal truffle lifestyle.</title>
        <authorList>
            <person name="Murat C."/>
            <person name="Payen T."/>
            <person name="Noel B."/>
            <person name="Kuo A."/>
            <person name="Morin E."/>
            <person name="Chen J."/>
            <person name="Kohler A."/>
            <person name="Krizsan K."/>
            <person name="Balestrini R."/>
            <person name="Da Silva C."/>
            <person name="Montanini B."/>
            <person name="Hainaut M."/>
            <person name="Levati E."/>
            <person name="Barry K.W."/>
            <person name="Belfiori B."/>
            <person name="Cichocki N."/>
            <person name="Clum A."/>
            <person name="Dockter R.B."/>
            <person name="Fauchery L."/>
            <person name="Guy J."/>
            <person name="Iotti M."/>
            <person name="Le Tacon F."/>
            <person name="Lindquist E.A."/>
            <person name="Lipzen A."/>
            <person name="Malagnac F."/>
            <person name="Mello A."/>
            <person name="Molinier V."/>
            <person name="Miyauchi S."/>
            <person name="Poulain J."/>
            <person name="Riccioni C."/>
            <person name="Rubini A."/>
            <person name="Sitrit Y."/>
            <person name="Splivallo R."/>
            <person name="Traeger S."/>
            <person name="Wang M."/>
            <person name="Zifcakova L."/>
            <person name="Wipf D."/>
            <person name="Zambonelli A."/>
            <person name="Paolocci F."/>
            <person name="Nowrousian M."/>
            <person name="Ottonello S."/>
            <person name="Baldrian P."/>
            <person name="Spatafora J.W."/>
            <person name="Henrissat B."/>
            <person name="Nagy L.G."/>
            <person name="Aury J.M."/>
            <person name="Wincker P."/>
            <person name="Grigoriev I.V."/>
            <person name="Bonfante P."/>
            <person name="Martin F.M."/>
        </authorList>
    </citation>
    <scope>NUCLEOTIDE SEQUENCE [LARGE SCALE GENOMIC DNA]</scope>
    <source>
        <strain evidence="4 5">120613-1</strain>
    </source>
</reference>
<dbReference type="Proteomes" id="UP000276215">
    <property type="component" value="Unassembled WGS sequence"/>
</dbReference>
<accession>A0A3N4IWM8</accession>
<dbReference type="Pfam" id="PF12796">
    <property type="entry name" value="Ank_2"/>
    <property type="match status" value="1"/>
</dbReference>
<feature type="non-terminal residue" evidence="4">
    <location>
        <position position="1"/>
    </location>
</feature>
<evidence type="ECO:0000256" key="1">
    <source>
        <dbReference type="ARBA" id="ARBA00022737"/>
    </source>
</evidence>
<proteinExistence type="predicted"/>
<protein>
    <submittedName>
        <fullName evidence="4">Uncharacterized protein</fullName>
    </submittedName>
</protein>
<evidence type="ECO:0000256" key="2">
    <source>
        <dbReference type="ARBA" id="ARBA00023043"/>
    </source>
</evidence>
<dbReference type="PROSITE" id="PS50088">
    <property type="entry name" value="ANK_REPEAT"/>
    <property type="match status" value="1"/>
</dbReference>
<dbReference type="AlphaFoldDB" id="A0A3N4IWM8"/>
<dbReference type="EMBL" id="ML120533">
    <property type="protein sequence ID" value="RPA90225.1"/>
    <property type="molecule type" value="Genomic_DNA"/>
</dbReference>
<dbReference type="SMART" id="SM00248">
    <property type="entry name" value="ANK"/>
    <property type="match status" value="2"/>
</dbReference>
<dbReference type="OrthoDB" id="5406014at2759"/>
<keyword evidence="5" id="KW-1185">Reference proteome</keyword>
<dbReference type="Gene3D" id="1.25.40.20">
    <property type="entry name" value="Ankyrin repeat-containing domain"/>
    <property type="match status" value="1"/>
</dbReference>
<keyword evidence="1" id="KW-0677">Repeat</keyword>
<feature type="repeat" description="ANK" evidence="3">
    <location>
        <begin position="10"/>
        <end position="31"/>
    </location>
</feature>
<dbReference type="PROSITE" id="PS50297">
    <property type="entry name" value="ANK_REP_REGION"/>
    <property type="match status" value="1"/>
</dbReference>
<dbReference type="InterPro" id="IPR002110">
    <property type="entry name" value="Ankyrin_rpt"/>
</dbReference>
<organism evidence="4 5">
    <name type="scientific">Choiromyces venosus 120613-1</name>
    <dbReference type="NCBI Taxonomy" id="1336337"/>
    <lineage>
        <taxon>Eukaryota</taxon>
        <taxon>Fungi</taxon>
        <taxon>Dikarya</taxon>
        <taxon>Ascomycota</taxon>
        <taxon>Pezizomycotina</taxon>
        <taxon>Pezizomycetes</taxon>
        <taxon>Pezizales</taxon>
        <taxon>Tuberaceae</taxon>
        <taxon>Choiromyces</taxon>
    </lineage>
</organism>
<dbReference type="PANTHER" id="PTHR24198:SF165">
    <property type="entry name" value="ANKYRIN REPEAT-CONTAINING PROTEIN-RELATED"/>
    <property type="match status" value="1"/>
</dbReference>
<name>A0A3N4IWM8_9PEZI</name>
<gene>
    <name evidence="4" type="ORF">L873DRAFT_1718642</name>
</gene>
<dbReference type="SUPFAM" id="SSF48403">
    <property type="entry name" value="Ankyrin repeat"/>
    <property type="match status" value="1"/>
</dbReference>